<comment type="similarity">
    <text evidence="1 4">Belongs to the aldehyde dehydrogenase family.</text>
</comment>
<sequence>MTQLPEFRNFIAGDWQATTPSAMALTNPNDGSILGYQASSSAEQVEQALVSAQQAFDQGSWCLAAPEMRAEALERIASQLEGMAEAIARIDALQNGVVISQTRQVAAICPAAFRAAAGVLRNRDSVQYLPGTYSDVEIARLPLGVAAIITPWNAPSGIACHKIASALAAGCSVLFKPSEWAAGSAQLIAEAIAAADLPVGVFQLLHGSAMVGSRLVRDERTRCVSFTGGAVAGAAIGKVCGEQIKPVQLELGGNNPMLVLPGADLDQAAAAIVTGLTTMNAQWCRALGRILVHQDLSEALLSKVKPLLAAVRLGASSDEQAQMGPLVHRGHQQHVQQAIDRFRSQGADILQPTAVPASQGFYLPPTLVLGLSPELTLDEVFGPVACWHTFASDEEASRLANQTPFGLAAYVFGEPEHAWQLARTIRTGGIKINAISLLNLNPMAPRPAWGKSGLGDEGVVETFEFFRGTRVIGVAG</sequence>
<organism evidence="6 7">
    <name type="scientific">Alkalimonas cellulosilytica</name>
    <dbReference type="NCBI Taxonomy" id="3058395"/>
    <lineage>
        <taxon>Bacteria</taxon>
        <taxon>Pseudomonadati</taxon>
        <taxon>Pseudomonadota</taxon>
        <taxon>Gammaproteobacteria</taxon>
        <taxon>Alkalimonas</taxon>
    </lineage>
</organism>
<proteinExistence type="inferred from homology"/>
<reference evidence="6 7" key="1">
    <citation type="submission" date="2023-07" db="EMBL/GenBank/DDBJ databases">
        <title>Alkalimonas sp., MEB108 novel, alkaliphilic bacterium isolated from Lonar Lake, India.</title>
        <authorList>
            <person name="Joshi A."/>
            <person name="Thite S."/>
        </authorList>
    </citation>
    <scope>NUCLEOTIDE SEQUENCE [LARGE SCALE GENOMIC DNA]</scope>
    <source>
        <strain evidence="6 7">MEB108</strain>
    </source>
</reference>
<keyword evidence="7" id="KW-1185">Reference proteome</keyword>
<accession>A0ABU7J8V1</accession>
<dbReference type="PANTHER" id="PTHR42804:SF1">
    <property type="entry name" value="ALDEHYDE DEHYDROGENASE-RELATED"/>
    <property type="match status" value="1"/>
</dbReference>
<dbReference type="PANTHER" id="PTHR42804">
    <property type="entry name" value="ALDEHYDE DEHYDROGENASE"/>
    <property type="match status" value="1"/>
</dbReference>
<feature type="domain" description="Aldehyde dehydrogenase" evidence="5">
    <location>
        <begin position="15"/>
        <end position="470"/>
    </location>
</feature>
<dbReference type="CDD" id="cd07078">
    <property type="entry name" value="ALDH"/>
    <property type="match status" value="1"/>
</dbReference>
<evidence type="ECO:0000259" key="5">
    <source>
        <dbReference type="Pfam" id="PF00171"/>
    </source>
</evidence>
<evidence type="ECO:0000256" key="3">
    <source>
        <dbReference type="PROSITE-ProRule" id="PRU10007"/>
    </source>
</evidence>
<evidence type="ECO:0000313" key="6">
    <source>
        <dbReference type="EMBL" id="MEE2002954.1"/>
    </source>
</evidence>
<evidence type="ECO:0000256" key="4">
    <source>
        <dbReference type="RuleBase" id="RU003345"/>
    </source>
</evidence>
<name>A0ABU7J8V1_9GAMM</name>
<dbReference type="Gene3D" id="3.40.309.10">
    <property type="entry name" value="Aldehyde Dehydrogenase, Chain A, domain 2"/>
    <property type="match status" value="1"/>
</dbReference>
<dbReference type="Gene3D" id="3.40.605.10">
    <property type="entry name" value="Aldehyde Dehydrogenase, Chain A, domain 1"/>
    <property type="match status" value="1"/>
</dbReference>
<dbReference type="InterPro" id="IPR029510">
    <property type="entry name" value="Ald_DH_CS_GLU"/>
</dbReference>
<dbReference type="InterPro" id="IPR015590">
    <property type="entry name" value="Aldehyde_DH_dom"/>
</dbReference>
<dbReference type="InterPro" id="IPR016161">
    <property type="entry name" value="Ald_DH/histidinol_DH"/>
</dbReference>
<feature type="active site" evidence="3">
    <location>
        <position position="250"/>
    </location>
</feature>
<dbReference type="Proteomes" id="UP001336314">
    <property type="component" value="Unassembled WGS sequence"/>
</dbReference>
<evidence type="ECO:0000313" key="7">
    <source>
        <dbReference type="Proteomes" id="UP001336314"/>
    </source>
</evidence>
<protein>
    <submittedName>
        <fullName evidence="6">Aldehyde dehydrogenase family protein</fullName>
        <ecNumber evidence="6">1.2.1.-</ecNumber>
    </submittedName>
</protein>
<dbReference type="InterPro" id="IPR016163">
    <property type="entry name" value="Ald_DH_C"/>
</dbReference>
<dbReference type="Pfam" id="PF00171">
    <property type="entry name" value="Aldedh"/>
    <property type="match status" value="1"/>
</dbReference>
<gene>
    <name evidence="6" type="ORF">QWY20_15965</name>
</gene>
<dbReference type="PROSITE" id="PS00687">
    <property type="entry name" value="ALDEHYDE_DEHYDR_GLU"/>
    <property type="match status" value="1"/>
</dbReference>
<dbReference type="InterPro" id="IPR016162">
    <property type="entry name" value="Ald_DH_N"/>
</dbReference>
<evidence type="ECO:0000256" key="1">
    <source>
        <dbReference type="ARBA" id="ARBA00009986"/>
    </source>
</evidence>
<dbReference type="GO" id="GO:0016491">
    <property type="term" value="F:oxidoreductase activity"/>
    <property type="evidence" value="ECO:0007669"/>
    <property type="project" value="UniProtKB-KW"/>
</dbReference>
<dbReference type="SUPFAM" id="SSF53720">
    <property type="entry name" value="ALDH-like"/>
    <property type="match status" value="1"/>
</dbReference>
<dbReference type="RefSeq" id="WP_330130002.1">
    <property type="nucleotide sequence ID" value="NZ_JAUHLI010000018.1"/>
</dbReference>
<comment type="caution">
    <text evidence="6">The sequence shown here is derived from an EMBL/GenBank/DDBJ whole genome shotgun (WGS) entry which is preliminary data.</text>
</comment>
<keyword evidence="2 4" id="KW-0560">Oxidoreductase</keyword>
<dbReference type="EMBL" id="JAUHLI010000018">
    <property type="protein sequence ID" value="MEE2002954.1"/>
    <property type="molecule type" value="Genomic_DNA"/>
</dbReference>
<evidence type="ECO:0000256" key="2">
    <source>
        <dbReference type="ARBA" id="ARBA00023002"/>
    </source>
</evidence>
<dbReference type="EC" id="1.2.1.-" evidence="6"/>